<dbReference type="InterPro" id="IPR045761">
    <property type="entry name" value="ODP_dom"/>
</dbReference>
<dbReference type="Gene3D" id="3.60.15.10">
    <property type="entry name" value="Ribonuclease Z/Hydroxyacylglutathione hydrolase-like"/>
    <property type="match status" value="1"/>
</dbReference>
<keyword evidence="6" id="KW-0560">Oxidoreductase</keyword>
<dbReference type="GO" id="GO:0016646">
    <property type="term" value="F:oxidoreductase activity, acting on the CH-NH group of donors, NAD or NADP as acceptor"/>
    <property type="evidence" value="ECO:0007669"/>
    <property type="project" value="UniProtKB-ARBA"/>
</dbReference>
<dbReference type="SUPFAM" id="SSF50475">
    <property type="entry name" value="FMN-binding split barrel"/>
    <property type="match status" value="1"/>
</dbReference>
<dbReference type="SUPFAM" id="SSF52218">
    <property type="entry name" value="Flavoproteins"/>
    <property type="match status" value="1"/>
</dbReference>
<dbReference type="Pfam" id="PF19583">
    <property type="entry name" value="ODP"/>
    <property type="match status" value="1"/>
</dbReference>
<comment type="similarity">
    <text evidence="2">In the C-terminal section; belongs to the flavodoxin reductase family.</text>
</comment>
<accession>A0A8J7AKZ4</accession>
<dbReference type="PANTHER" id="PTHR32145:SF32">
    <property type="entry name" value="DIFLAVIN FLAVOPROTEIN A 4-RELATED"/>
    <property type="match status" value="1"/>
</dbReference>
<evidence type="ECO:0000256" key="3">
    <source>
        <dbReference type="ARBA" id="ARBA00007121"/>
    </source>
</evidence>
<dbReference type="InterPro" id="IPR029039">
    <property type="entry name" value="Flavoprotein-like_sf"/>
</dbReference>
<comment type="similarity">
    <text evidence="3">In the N-terminal section; belongs to the zinc metallo-hydrolase group 3 family.</text>
</comment>
<dbReference type="InterPro" id="IPR002563">
    <property type="entry name" value="Flavin_Rdtase-like_dom"/>
</dbReference>
<feature type="compositionally biased region" description="Polar residues" evidence="8">
    <location>
        <begin position="1"/>
        <end position="11"/>
    </location>
</feature>
<comment type="cofactor">
    <cofactor evidence="1">
        <name>Fe cation</name>
        <dbReference type="ChEBI" id="CHEBI:24875"/>
    </cofactor>
</comment>
<evidence type="ECO:0000256" key="4">
    <source>
        <dbReference type="ARBA" id="ARBA00022448"/>
    </source>
</evidence>
<evidence type="ECO:0000256" key="1">
    <source>
        <dbReference type="ARBA" id="ARBA00001962"/>
    </source>
</evidence>
<dbReference type="Gene3D" id="2.30.110.10">
    <property type="entry name" value="Electron Transport, Fmn-binding Protein, Chain A"/>
    <property type="match status" value="1"/>
</dbReference>
<dbReference type="RefSeq" id="WP_193905668.1">
    <property type="nucleotide sequence ID" value="NZ_JADEXG010000011.1"/>
</dbReference>
<dbReference type="Proteomes" id="UP000636505">
    <property type="component" value="Unassembled WGS sequence"/>
</dbReference>
<dbReference type="SUPFAM" id="SSF56281">
    <property type="entry name" value="Metallo-hydrolase/oxidoreductase"/>
    <property type="match status" value="1"/>
</dbReference>
<dbReference type="AlphaFoldDB" id="A0A8J7AKZ4"/>
<dbReference type="CDD" id="cd07709">
    <property type="entry name" value="flavodiiron_proteins_MBL-fold"/>
    <property type="match status" value="1"/>
</dbReference>
<organism evidence="10 11">
    <name type="scientific">Vasconcelosia minhoensis LEGE 07310</name>
    <dbReference type="NCBI Taxonomy" id="915328"/>
    <lineage>
        <taxon>Bacteria</taxon>
        <taxon>Bacillati</taxon>
        <taxon>Cyanobacteriota</taxon>
        <taxon>Cyanophyceae</taxon>
        <taxon>Nodosilineales</taxon>
        <taxon>Cymatolegaceae</taxon>
        <taxon>Vasconcelosia</taxon>
        <taxon>Vasconcelosia minhoensis</taxon>
    </lineage>
</organism>
<dbReference type="PROSITE" id="PS00201">
    <property type="entry name" value="FLAVODOXIN"/>
    <property type="match status" value="1"/>
</dbReference>
<reference evidence="10" key="1">
    <citation type="submission" date="2020-10" db="EMBL/GenBank/DDBJ databases">
        <authorList>
            <person name="Castelo-Branco R."/>
            <person name="Eusebio N."/>
            <person name="Adriana R."/>
            <person name="Vieira A."/>
            <person name="Brugerolle De Fraissinette N."/>
            <person name="Rezende De Castro R."/>
            <person name="Schneider M.P."/>
            <person name="Vasconcelos V."/>
            <person name="Leao P.N."/>
        </authorList>
    </citation>
    <scope>NUCLEOTIDE SEQUENCE</scope>
    <source>
        <strain evidence="10">LEGE 07310</strain>
    </source>
</reference>
<evidence type="ECO:0000256" key="5">
    <source>
        <dbReference type="ARBA" id="ARBA00022982"/>
    </source>
</evidence>
<comment type="function">
    <text evidence="7">Mediates electron transfer from NADH to oxygen, reducing it to water. This modular protein has 3 redox cofactors, in other organisms the same activity requires 2 or 3 proteins.</text>
</comment>
<keyword evidence="11" id="KW-1185">Reference proteome</keyword>
<keyword evidence="5" id="KW-0249">Electron transport</keyword>
<evidence type="ECO:0000313" key="10">
    <source>
        <dbReference type="EMBL" id="MBE9077010.1"/>
    </source>
</evidence>
<name>A0A8J7AKZ4_9CYAN</name>
<dbReference type="SMART" id="SM00903">
    <property type="entry name" value="Flavin_Reduct"/>
    <property type="match status" value="1"/>
</dbReference>
<evidence type="ECO:0000256" key="2">
    <source>
        <dbReference type="ARBA" id="ARBA00006098"/>
    </source>
</evidence>
<dbReference type="PROSITE" id="PS50902">
    <property type="entry name" value="FLAVODOXIN_LIKE"/>
    <property type="match status" value="1"/>
</dbReference>
<evidence type="ECO:0000259" key="9">
    <source>
        <dbReference type="PROSITE" id="PS50902"/>
    </source>
</evidence>
<evidence type="ECO:0000256" key="6">
    <source>
        <dbReference type="ARBA" id="ARBA00023002"/>
    </source>
</evidence>
<dbReference type="GO" id="GO:0010181">
    <property type="term" value="F:FMN binding"/>
    <property type="evidence" value="ECO:0007669"/>
    <property type="project" value="InterPro"/>
</dbReference>
<dbReference type="InterPro" id="IPR001279">
    <property type="entry name" value="Metallo-B-lactamas"/>
</dbReference>
<dbReference type="EMBL" id="JADEXG010000011">
    <property type="protein sequence ID" value="MBE9077010.1"/>
    <property type="molecule type" value="Genomic_DNA"/>
</dbReference>
<dbReference type="InterPro" id="IPR001226">
    <property type="entry name" value="Flavodoxin_CS"/>
</dbReference>
<keyword evidence="4" id="KW-0813">Transport</keyword>
<dbReference type="InterPro" id="IPR051285">
    <property type="entry name" value="NADH_oxidoreductase_modular"/>
</dbReference>
<feature type="domain" description="Flavodoxin-like" evidence="9">
    <location>
        <begin position="273"/>
        <end position="411"/>
    </location>
</feature>
<dbReference type="Pfam" id="PF00258">
    <property type="entry name" value="Flavodoxin_1"/>
    <property type="match status" value="1"/>
</dbReference>
<gene>
    <name evidence="10" type="ORF">IQ241_06815</name>
</gene>
<feature type="region of interest" description="Disordered" evidence="8">
    <location>
        <begin position="1"/>
        <end position="20"/>
    </location>
</feature>
<dbReference type="InterPro" id="IPR036866">
    <property type="entry name" value="RibonucZ/Hydroxyglut_hydro"/>
</dbReference>
<dbReference type="SMART" id="SM00849">
    <property type="entry name" value="Lactamase_B"/>
    <property type="match status" value="1"/>
</dbReference>
<dbReference type="InterPro" id="IPR012349">
    <property type="entry name" value="Split_barrel_FMN-bd"/>
</dbReference>
<proteinExistence type="inferred from homology"/>
<comment type="caution">
    <text evidence="10">The sequence shown here is derived from an EMBL/GenBank/DDBJ whole genome shotgun (WGS) entry which is preliminary data.</text>
</comment>
<evidence type="ECO:0000313" key="11">
    <source>
        <dbReference type="Proteomes" id="UP000636505"/>
    </source>
</evidence>
<protein>
    <submittedName>
        <fullName evidence="10">Diflavin flavoprotein</fullName>
    </submittedName>
</protein>
<dbReference type="Gene3D" id="3.40.50.360">
    <property type="match status" value="1"/>
</dbReference>
<dbReference type="InterPro" id="IPR008254">
    <property type="entry name" value="Flavodoxin/NO_synth"/>
</dbReference>
<dbReference type="GO" id="GO:0009055">
    <property type="term" value="F:electron transfer activity"/>
    <property type="evidence" value="ECO:0007669"/>
    <property type="project" value="InterPro"/>
</dbReference>
<evidence type="ECO:0000256" key="7">
    <source>
        <dbReference type="ARBA" id="ARBA00025633"/>
    </source>
</evidence>
<dbReference type="PANTHER" id="PTHR32145">
    <property type="entry name" value="DIFLAVIN FLAVOPROTEIN A 2-RELATED"/>
    <property type="match status" value="1"/>
</dbReference>
<sequence length="586" mass="64825">MASNLLHSPQPVSTPPRPRDVQIVEVGPQTTVMRSRMWERLKFEVEYGRRRGTTANSYLVCGDRVALIDPPGESFTKIFLEELQPYLEQTRPDTIILGHVNPNRMATLAVLMERLPEVTIVCSRPAAQALKTTFPDWESRIQPVCPPQTSLDLGQGHHLQLFTVPTPRWPDGLCTYDPATQTLFSDKLFGAHVCGDQVFDQNWRQLEVDRRYYFDCLHAAQAKQVAAALEQIAPLSVQCFAPGHGPLVRYSLSRLHHDYRQWCQQQAQQTLRVALLYASAYGNTAILADAIAQGLMQSEVAVESINCELADPTELAQSIAASDGFIIGSPTLAGHAPVQVQTALGIVLASSVKTKLAGVFGSYGWSGEAIDWIEGKLRDSSFRLGFETIRVRFSPDQPTLEACQQAGAEFAQQLRKQKKQRTPRQAVTETQTDRTEQAVGRVVGSICVVTTRQGDSHSGMLTAWVSQATFDPPGLMLAIAAEHYAESLIQPGAQFVVNILKEGRTVRRHFSYQPRPGDDPFSQVAHRTAANGCLMLEDALAYLECTVQSWIRCGDHWLVYAAVNQGDLLETSGVTAIQHRKSGSQY</sequence>
<dbReference type="Pfam" id="PF01613">
    <property type="entry name" value="Flavin_Reduct"/>
    <property type="match status" value="1"/>
</dbReference>
<evidence type="ECO:0000256" key="8">
    <source>
        <dbReference type="SAM" id="MobiDB-lite"/>
    </source>
</evidence>